<protein>
    <submittedName>
        <fullName evidence="1">Uncharacterized protein</fullName>
    </submittedName>
</protein>
<dbReference type="VEuPathDB" id="FungiDB:EYZ11_010611"/>
<evidence type="ECO:0000313" key="2">
    <source>
        <dbReference type="Proteomes" id="UP000308092"/>
    </source>
</evidence>
<reference evidence="1 2" key="1">
    <citation type="submission" date="2019-03" db="EMBL/GenBank/DDBJ databases">
        <title>The genome sequence of a newly discovered highly antifungal drug resistant Aspergillus species, Aspergillus tanneri NIH 1004.</title>
        <authorList>
            <person name="Mounaud S."/>
            <person name="Singh I."/>
            <person name="Joardar V."/>
            <person name="Pakala S."/>
            <person name="Pakala S."/>
            <person name="Venepally P."/>
            <person name="Hoover J."/>
            <person name="Nierman W."/>
            <person name="Chung J."/>
            <person name="Losada L."/>
        </authorList>
    </citation>
    <scope>NUCLEOTIDE SEQUENCE [LARGE SCALE GENOMIC DNA]</scope>
    <source>
        <strain evidence="1 2">NIH1004</strain>
    </source>
</reference>
<proteinExistence type="predicted"/>
<dbReference type="EMBL" id="SOSA01000583">
    <property type="protein sequence ID" value="THC89929.1"/>
    <property type="molecule type" value="Genomic_DNA"/>
</dbReference>
<organism evidence="1 2">
    <name type="scientific">Aspergillus tanneri</name>
    <dbReference type="NCBI Taxonomy" id="1220188"/>
    <lineage>
        <taxon>Eukaryota</taxon>
        <taxon>Fungi</taxon>
        <taxon>Dikarya</taxon>
        <taxon>Ascomycota</taxon>
        <taxon>Pezizomycotina</taxon>
        <taxon>Eurotiomycetes</taxon>
        <taxon>Eurotiomycetidae</taxon>
        <taxon>Eurotiales</taxon>
        <taxon>Aspergillaceae</taxon>
        <taxon>Aspergillus</taxon>
        <taxon>Aspergillus subgen. Circumdati</taxon>
    </lineage>
</organism>
<dbReference type="AlphaFoldDB" id="A0A4S3J4X4"/>
<dbReference type="Proteomes" id="UP000308092">
    <property type="component" value="Unassembled WGS sequence"/>
</dbReference>
<sequence>MGFCTHPYSDLTFESLAVEDGFPPGPLRGMYFCYYYYYYFHTRICQLYADCRKRAHSDGRDRRQGFVTANHLAQRRFRARLSYTCVVPLYTQIIGGIKAKRNNCTAKAARGLSLNESLQLM</sequence>
<keyword evidence="2" id="KW-1185">Reference proteome</keyword>
<comment type="caution">
    <text evidence="1">The sequence shown here is derived from an EMBL/GenBank/DDBJ whole genome shotgun (WGS) entry which is preliminary data.</text>
</comment>
<accession>A0A4S3J4X4</accession>
<gene>
    <name evidence="1" type="ORF">EYZ11_010611</name>
</gene>
<evidence type="ECO:0000313" key="1">
    <source>
        <dbReference type="EMBL" id="THC89929.1"/>
    </source>
</evidence>
<name>A0A4S3J4X4_9EURO</name>